<dbReference type="PATRIC" id="fig|137591.25.peg.507"/>
<dbReference type="eggNOG" id="ENOG5032RH8">
    <property type="taxonomic scope" value="Bacteria"/>
</dbReference>
<protein>
    <submittedName>
        <fullName evidence="1">Uncharacterized protein</fullName>
    </submittedName>
</protein>
<dbReference type="KEGG" id="wcb:AO080_00510"/>
<comment type="caution">
    <text evidence="1">The sequence shown here is derived from an EMBL/GenBank/DDBJ whole genome shotgun (WGS) entry which is preliminary data.</text>
</comment>
<accession>A0A0D1JKC4</accession>
<evidence type="ECO:0000313" key="2">
    <source>
        <dbReference type="Proteomes" id="UP000032287"/>
    </source>
</evidence>
<dbReference type="STRING" id="137591.AO080_00510"/>
<dbReference type="OrthoDB" id="2192445at2"/>
<dbReference type="Pfam" id="PF20386">
    <property type="entry name" value="DUF6681"/>
    <property type="match status" value="1"/>
</dbReference>
<proteinExistence type="predicted"/>
<keyword evidence="2" id="KW-1185">Reference proteome</keyword>
<dbReference type="AlphaFoldDB" id="A0A0D1JKC4"/>
<organism evidence="1 2">
    <name type="scientific">Weissella cibaria</name>
    <dbReference type="NCBI Taxonomy" id="137591"/>
    <lineage>
        <taxon>Bacteria</taxon>
        <taxon>Bacillati</taxon>
        <taxon>Bacillota</taxon>
        <taxon>Bacilli</taxon>
        <taxon>Lactobacillales</taxon>
        <taxon>Lactobacillaceae</taxon>
        <taxon>Weissella</taxon>
    </lineage>
</organism>
<gene>
    <name evidence="1" type="ORF">QX99_00521</name>
</gene>
<sequence>MLTILDLLNHYLGFFNVNTKWKGQVYSVLATAGDFYVLYLGVKHIENGAYLRGAVLMLAFIVIAYFAVLNMVYYYTKKTVKWDISPKIEKVLGGRPAEENQPTKTAMPYVPANGLYAKENVLPATAISDADMQAELTKVAEQLQASGMFQQDYNGMSEADQLAYLAAGNDVIYANHPGTPLPYFRLEHERGGLAVYGGLNEMFAQRVARIKTVGLQPVELALENYDLFIASAVITGGVGHVRGRVNLQETTKPYQLAVELAYKQK</sequence>
<evidence type="ECO:0000313" key="1">
    <source>
        <dbReference type="EMBL" id="KIU21833.1"/>
    </source>
</evidence>
<dbReference type="Proteomes" id="UP000032287">
    <property type="component" value="Unassembled WGS sequence"/>
</dbReference>
<dbReference type="InterPro" id="IPR046503">
    <property type="entry name" value="DUF6681"/>
</dbReference>
<dbReference type="RefSeq" id="WP_043708544.1">
    <property type="nucleotide sequence ID" value="NZ_CP012873.1"/>
</dbReference>
<dbReference type="EMBL" id="JWHU01000006">
    <property type="protein sequence ID" value="KIU21833.1"/>
    <property type="molecule type" value="Genomic_DNA"/>
</dbReference>
<reference evidence="1 2" key="1">
    <citation type="journal article" date="2015" name="Microbiology (Mosc.)">
        <title>Genomics of the Weissella cibaria species with an examination of its metabolic traits.</title>
        <authorList>
            <person name="Lynch K.M."/>
            <person name="Lucid A."/>
            <person name="Arendt E.K."/>
            <person name="Sleator R.D."/>
            <person name="Lucey B."/>
            <person name="Coffey A."/>
        </authorList>
    </citation>
    <scope>NUCLEOTIDE SEQUENCE [LARGE SCALE GENOMIC DNA]</scope>
    <source>
        <strain evidence="1 2">MG1</strain>
    </source>
</reference>
<name>A0A0D1JKC4_9LACO</name>